<protein>
    <submittedName>
        <fullName evidence="1">SIMPL domain-containing protein</fullName>
    </submittedName>
</protein>
<dbReference type="Gene3D" id="3.30.110.170">
    <property type="entry name" value="Protein of unknown function (DUF541), domain 1"/>
    <property type="match status" value="1"/>
</dbReference>
<sequence>MIQQRLTFPALFLGLSIAVGPALAGFFIYSGIRDFKLADRYVTVKGLVEKIVKADFVSWGLQTRNAGNDLAVLYQQLTSTQDAVKKFLLQAGFKEEEISFASPTVSDLLAQEWGDKKEIENRYILSSSINIKTKNVDGVEKTAQSMGKLLQEGIAISGMTFSYQMTNFNEMRPALIAEATKNARLMAEQFAQNSESHVGSIRKASQGVIQILSPDSTTENDWSNGAPDSIMKKVRVVSTIDFFLVD</sequence>
<dbReference type="EMBL" id="CP133270">
    <property type="protein sequence ID" value="WVX66794.1"/>
    <property type="molecule type" value="Genomic_DNA"/>
</dbReference>
<reference evidence="1 2" key="1">
    <citation type="journal article" date="2024" name="Environ. Microbiol.">
        <title>Novel evolutionary insights on the interactions of the Holosporales (Alphaproteobacteria) with eukaryotic hosts from comparative genomics.</title>
        <authorList>
            <person name="Giovannini M."/>
            <person name="Petroni G."/>
            <person name="Castelli M."/>
        </authorList>
    </citation>
    <scope>NUCLEOTIDE SEQUENCE [LARGE SCALE GENOMIC DNA]</scope>
    <source>
        <strain evidence="1 2">US_Bl 15I1</strain>
    </source>
</reference>
<dbReference type="PANTHER" id="PTHR34387">
    <property type="entry name" value="SLR1258 PROTEIN"/>
    <property type="match status" value="1"/>
</dbReference>
<keyword evidence="2" id="KW-1185">Reference proteome</keyword>
<dbReference type="InterPro" id="IPR016907">
    <property type="entry name" value="UCP029033"/>
</dbReference>
<dbReference type="PIRSF" id="PIRSF029033">
    <property type="entry name" value="UCP029033"/>
    <property type="match status" value="1"/>
</dbReference>
<evidence type="ECO:0000313" key="2">
    <source>
        <dbReference type="Proteomes" id="UP001330434"/>
    </source>
</evidence>
<dbReference type="InterPro" id="IPR007497">
    <property type="entry name" value="SIMPL/DUF541"/>
</dbReference>
<dbReference type="Gene3D" id="3.30.70.2970">
    <property type="entry name" value="Protein of unknown function (DUF541), domain 2"/>
    <property type="match status" value="1"/>
</dbReference>
<organism evidence="1 2">
    <name type="scientific">Candidatus Bealeia paramacronuclearis</name>
    <dbReference type="NCBI Taxonomy" id="1921001"/>
    <lineage>
        <taxon>Bacteria</taxon>
        <taxon>Pseudomonadati</taxon>
        <taxon>Pseudomonadota</taxon>
        <taxon>Alphaproteobacteria</taxon>
        <taxon>Holosporales</taxon>
        <taxon>Holosporaceae</taxon>
        <taxon>Candidatus Bealeia</taxon>
    </lineage>
</organism>
<dbReference type="RefSeq" id="WP_331255618.1">
    <property type="nucleotide sequence ID" value="NZ_CP133270.1"/>
</dbReference>
<evidence type="ECO:0000313" key="1">
    <source>
        <dbReference type="EMBL" id="WVX66794.1"/>
    </source>
</evidence>
<name>A0ABZ2C7L7_9PROT</name>
<dbReference type="PANTHER" id="PTHR34387:SF2">
    <property type="entry name" value="SLR1258 PROTEIN"/>
    <property type="match status" value="1"/>
</dbReference>
<dbReference type="InterPro" id="IPR052022">
    <property type="entry name" value="26kDa_periplasmic_antigen"/>
</dbReference>
<gene>
    <name evidence="1" type="ORF">Bealeia1_00979</name>
</gene>
<accession>A0ABZ2C7L7</accession>
<proteinExistence type="predicted"/>
<dbReference type="Proteomes" id="UP001330434">
    <property type="component" value="Chromosome"/>
</dbReference>
<dbReference type="Pfam" id="PF04402">
    <property type="entry name" value="SIMPL"/>
    <property type="match status" value="1"/>
</dbReference>